<dbReference type="PANTHER" id="PTHR31113">
    <property type="entry name" value="UPF0496 PROTEIN 3-RELATED"/>
    <property type="match status" value="1"/>
</dbReference>
<dbReference type="Gramene" id="PRQ23579">
    <property type="protein sequence ID" value="PRQ23579"/>
    <property type="gene ID" value="RchiOBHm_Chr6g0262911"/>
</dbReference>
<name>A0A2P6PNR9_ROSCH</name>
<dbReference type="EMBL" id="PDCK01000044">
    <property type="protein sequence ID" value="PRQ23579.1"/>
    <property type="molecule type" value="Genomic_DNA"/>
</dbReference>
<evidence type="ECO:0000256" key="3">
    <source>
        <dbReference type="ARBA" id="ARBA00022692"/>
    </source>
</evidence>
<dbReference type="AlphaFoldDB" id="A0A2P6PNR9"/>
<feature type="coiled-coil region" evidence="6">
    <location>
        <begin position="174"/>
        <end position="219"/>
    </location>
</feature>
<evidence type="ECO:0000256" key="4">
    <source>
        <dbReference type="ARBA" id="ARBA00022989"/>
    </source>
</evidence>
<dbReference type="GO" id="GO:0016020">
    <property type="term" value="C:membrane"/>
    <property type="evidence" value="ECO:0007669"/>
    <property type="project" value="UniProtKB-SubCell"/>
</dbReference>
<dbReference type="Proteomes" id="UP000238479">
    <property type="component" value="Chromosome 6"/>
</dbReference>
<evidence type="ECO:0000256" key="5">
    <source>
        <dbReference type="ARBA" id="ARBA00023136"/>
    </source>
</evidence>
<protein>
    <submittedName>
        <fullName evidence="8">Uncharacterized protein</fullName>
    </submittedName>
</protein>
<comment type="subcellular location">
    <subcellularLocation>
        <location evidence="1">Membrane</location>
    </subcellularLocation>
</comment>
<organism evidence="8 9">
    <name type="scientific">Rosa chinensis</name>
    <name type="common">China rose</name>
    <dbReference type="NCBI Taxonomy" id="74649"/>
    <lineage>
        <taxon>Eukaryota</taxon>
        <taxon>Viridiplantae</taxon>
        <taxon>Streptophyta</taxon>
        <taxon>Embryophyta</taxon>
        <taxon>Tracheophyta</taxon>
        <taxon>Spermatophyta</taxon>
        <taxon>Magnoliopsida</taxon>
        <taxon>eudicotyledons</taxon>
        <taxon>Gunneridae</taxon>
        <taxon>Pentapetalae</taxon>
        <taxon>rosids</taxon>
        <taxon>fabids</taxon>
        <taxon>Rosales</taxon>
        <taxon>Rosaceae</taxon>
        <taxon>Rosoideae</taxon>
        <taxon>Rosoideae incertae sedis</taxon>
        <taxon>Rosa</taxon>
    </lineage>
</organism>
<evidence type="ECO:0000256" key="7">
    <source>
        <dbReference type="SAM" id="Phobius"/>
    </source>
</evidence>
<evidence type="ECO:0000256" key="2">
    <source>
        <dbReference type="ARBA" id="ARBA00009074"/>
    </source>
</evidence>
<feature type="coiled-coil region" evidence="6">
    <location>
        <begin position="353"/>
        <end position="398"/>
    </location>
</feature>
<comment type="similarity">
    <text evidence="2">Belongs to the UPF0496 family.</text>
</comment>
<keyword evidence="5 7" id="KW-0472">Membrane</keyword>
<feature type="transmembrane region" description="Helical" evidence="7">
    <location>
        <begin position="222"/>
        <end position="246"/>
    </location>
</feature>
<sequence>MGRVQAKPESGRAGLERKTSLAKVVPINAESRPTGDLCKDFEDLMRSYQADCKDDKDLQDFDAELSSSAKEVFCSTGFDRLEKYLKYLKDSDEKMKEVILSSITQIREAEDVQAMTENEKILDDLIKMYTNNSGQTHQLCGAELRIFIDSARAVHSCITNVLERGVSKKFNESVRKYRLDAEAVAAKVKSLRDQHTDMLHQLKDQIQKCDKKLERTRTLKKVVNVVFIGMLSGLFVCTIMAAAMAAPPVASALTTHPCIAGVIAGGAVGYACSSVLKEGRHWLLTLIQDCESTLEAHKGVIQSMEAGTGVAIKELDDIICLVEKVIAKGNDPVLSNLCSANDKGRVDVEIDEKEIIEKKRTEFHQAIEELDKKREDCLRVVEKASKKVQREYDELKRSPVLKTKIKK</sequence>
<evidence type="ECO:0000313" key="8">
    <source>
        <dbReference type="EMBL" id="PRQ23579.1"/>
    </source>
</evidence>
<gene>
    <name evidence="8" type="ORF">RchiOBHm_Chr6g0262911</name>
</gene>
<proteinExistence type="inferred from homology"/>
<evidence type="ECO:0000313" key="9">
    <source>
        <dbReference type="Proteomes" id="UP000238479"/>
    </source>
</evidence>
<dbReference type="Pfam" id="PF05055">
    <property type="entry name" value="DUF677"/>
    <property type="match status" value="1"/>
</dbReference>
<feature type="transmembrane region" description="Helical" evidence="7">
    <location>
        <begin position="252"/>
        <end position="272"/>
    </location>
</feature>
<reference evidence="8 9" key="1">
    <citation type="journal article" date="2018" name="Nat. Genet.">
        <title>The Rosa genome provides new insights in the design of modern roses.</title>
        <authorList>
            <person name="Bendahmane M."/>
        </authorList>
    </citation>
    <scope>NUCLEOTIDE SEQUENCE [LARGE SCALE GENOMIC DNA]</scope>
    <source>
        <strain evidence="9">cv. Old Blush</strain>
    </source>
</reference>
<evidence type="ECO:0000256" key="6">
    <source>
        <dbReference type="SAM" id="Coils"/>
    </source>
</evidence>
<dbReference type="PANTHER" id="PTHR31113:SF3">
    <property type="entry name" value="UPF0496 PROTEIN 1"/>
    <property type="match status" value="1"/>
</dbReference>
<dbReference type="STRING" id="74649.A0A2P6PNR9"/>
<evidence type="ECO:0000256" key="1">
    <source>
        <dbReference type="ARBA" id="ARBA00004370"/>
    </source>
</evidence>
<comment type="caution">
    <text evidence="8">The sequence shown here is derived from an EMBL/GenBank/DDBJ whole genome shotgun (WGS) entry which is preliminary data.</text>
</comment>
<keyword evidence="9" id="KW-1185">Reference proteome</keyword>
<accession>A0A2P6PNR9</accession>
<dbReference type="InterPro" id="IPR007749">
    <property type="entry name" value="DUF677"/>
</dbReference>
<keyword evidence="6" id="KW-0175">Coiled coil</keyword>
<keyword evidence="4 7" id="KW-1133">Transmembrane helix</keyword>
<keyword evidence="3 7" id="KW-0812">Transmembrane</keyword>